<evidence type="ECO:0000259" key="5">
    <source>
        <dbReference type="Pfam" id="PF02852"/>
    </source>
</evidence>
<dbReference type="Proteomes" id="UP000319516">
    <property type="component" value="Unassembled WGS sequence"/>
</dbReference>
<keyword evidence="4" id="KW-0547">Nucleotide-binding</keyword>
<keyword evidence="4" id="KW-0520">NAD</keyword>
<dbReference type="InterPro" id="IPR004099">
    <property type="entry name" value="Pyr_nucl-diS_OxRdtase_dimer"/>
</dbReference>
<dbReference type="SUPFAM" id="SSF55424">
    <property type="entry name" value="FAD/NAD-linked reductases, dimerisation (C-terminal) domain"/>
    <property type="match status" value="1"/>
</dbReference>
<sequence length="484" mass="50188">MSTQKSVVVIGGGPGGYEAALAAAQLGAQVTVVERESVGGAAVLTDCVPSKALIATADFMDRFSAAKRIGVGFDGAPGDQGVTAHLGEINARIMTLATAQSTDIAERLESNGIDIVRGAGRLLEPGLVEVATEVDAVESGEQPAPSEGEVRAGRTVQLPADVTLIATGARPRVMDTAVPDGERILTWQQIYELQELPTRLIVIGSGVTGAELAHAYLGLGCEVVLVSSRDRVLPGEDADAANVLEDVFRRRGMEVLNRSRAAGVQRAGDGVVVELEDGRTVEGSHALLAVGSLPNSTDMGLEEAGVVLGRAGHIEVDRVSRTNVNGIYAAGDVTGVLPLASVAAMQGRIAIAHALGDAVAPLSLGRVSSNIFTDPEIATVGISQADIDEGRVEARGVMLPLTKNPRAKMQNVRDGFVKIFARKGSDTILGGVVVAPRASELIFPIALAVANRLNVDQFASTFTVYPSMSGSVAEAARQLHSMAD</sequence>
<evidence type="ECO:0000256" key="3">
    <source>
        <dbReference type="ARBA" id="ARBA00022827"/>
    </source>
</evidence>
<evidence type="ECO:0000256" key="4">
    <source>
        <dbReference type="PIRSR" id="PIRSR000350-3"/>
    </source>
</evidence>
<feature type="binding site" evidence="4">
    <location>
        <begin position="204"/>
        <end position="211"/>
    </location>
    <ligand>
        <name>NAD(+)</name>
        <dbReference type="ChEBI" id="CHEBI:57540"/>
    </ligand>
</feature>
<dbReference type="InterPro" id="IPR016156">
    <property type="entry name" value="FAD/NAD-linked_Rdtase_dimer_sf"/>
</dbReference>
<dbReference type="SUPFAM" id="SSF51905">
    <property type="entry name" value="FAD/NAD(P)-binding domain"/>
    <property type="match status" value="1"/>
</dbReference>
<accession>A0A542YQ91</accession>
<protein>
    <submittedName>
        <fullName evidence="7">Dihydrolipoamide dehydrogenase</fullName>
    </submittedName>
</protein>
<dbReference type="AlphaFoldDB" id="A0A542YQ91"/>
<dbReference type="Gene3D" id="3.50.50.60">
    <property type="entry name" value="FAD/NAD(P)-binding domain"/>
    <property type="match status" value="2"/>
</dbReference>
<gene>
    <name evidence="7" type="ORF">FB467_1377</name>
</gene>
<organism evidence="7 8">
    <name type="scientific">Ornithinicoccus hortensis</name>
    <dbReference type="NCBI Taxonomy" id="82346"/>
    <lineage>
        <taxon>Bacteria</taxon>
        <taxon>Bacillati</taxon>
        <taxon>Actinomycetota</taxon>
        <taxon>Actinomycetes</taxon>
        <taxon>Micrococcales</taxon>
        <taxon>Intrasporangiaceae</taxon>
        <taxon>Ornithinicoccus</taxon>
    </lineage>
</organism>
<keyword evidence="3 4" id="KW-0274">FAD</keyword>
<dbReference type="GO" id="GO:0003955">
    <property type="term" value="F:NAD(P)H dehydrogenase (quinone) activity"/>
    <property type="evidence" value="ECO:0007669"/>
    <property type="project" value="TreeGrafter"/>
</dbReference>
<comment type="cofactor">
    <cofactor evidence="4">
        <name>FAD</name>
        <dbReference type="ChEBI" id="CHEBI:57692"/>
    </cofactor>
    <text evidence="4">Binds 1 FAD per subunit.</text>
</comment>
<keyword evidence="2" id="KW-0285">Flavoprotein</keyword>
<dbReference type="Gene3D" id="3.30.390.30">
    <property type="match status" value="1"/>
</dbReference>
<keyword evidence="8" id="KW-1185">Reference proteome</keyword>
<dbReference type="Pfam" id="PF07992">
    <property type="entry name" value="Pyr_redox_2"/>
    <property type="match status" value="1"/>
</dbReference>
<name>A0A542YQ91_9MICO</name>
<dbReference type="EMBL" id="VFOP01000001">
    <property type="protein sequence ID" value="TQL50273.1"/>
    <property type="molecule type" value="Genomic_DNA"/>
</dbReference>
<reference evidence="7 8" key="1">
    <citation type="submission" date="2019-06" db="EMBL/GenBank/DDBJ databases">
        <title>Sequencing the genomes of 1000 actinobacteria strains.</title>
        <authorList>
            <person name="Klenk H.-P."/>
        </authorList>
    </citation>
    <scope>NUCLEOTIDE SEQUENCE [LARGE SCALE GENOMIC DNA]</scope>
    <source>
        <strain evidence="7 8">DSM 12335</strain>
    </source>
</reference>
<feature type="binding site" evidence="4">
    <location>
        <position position="51"/>
    </location>
    <ligand>
        <name>FAD</name>
        <dbReference type="ChEBI" id="CHEBI:57692"/>
    </ligand>
</feature>
<feature type="binding site" evidence="4">
    <location>
        <position position="332"/>
    </location>
    <ligand>
        <name>FAD</name>
        <dbReference type="ChEBI" id="CHEBI:57692"/>
    </ligand>
</feature>
<evidence type="ECO:0000256" key="1">
    <source>
        <dbReference type="ARBA" id="ARBA00007532"/>
    </source>
</evidence>
<dbReference type="Pfam" id="PF02852">
    <property type="entry name" value="Pyr_redox_dim"/>
    <property type="match status" value="1"/>
</dbReference>
<dbReference type="PIRSF" id="PIRSF000350">
    <property type="entry name" value="Mercury_reductase_MerA"/>
    <property type="match status" value="1"/>
</dbReference>
<dbReference type="NCBIfam" id="NF005883">
    <property type="entry name" value="PRK07845.1"/>
    <property type="match status" value="1"/>
</dbReference>
<dbReference type="PRINTS" id="PR00411">
    <property type="entry name" value="PNDRDTASEI"/>
</dbReference>
<dbReference type="InterPro" id="IPR023753">
    <property type="entry name" value="FAD/NAD-binding_dom"/>
</dbReference>
<dbReference type="RefSeq" id="WP_228393268.1">
    <property type="nucleotide sequence ID" value="NZ_BAAAIK010000004.1"/>
</dbReference>
<dbReference type="PANTHER" id="PTHR43014:SF1">
    <property type="entry name" value="NAD(P)H DEHYDROGENASE (QUINONE)"/>
    <property type="match status" value="1"/>
</dbReference>
<comment type="similarity">
    <text evidence="1">Belongs to the class-I pyridine nucleotide-disulfide oxidoreductase family.</text>
</comment>
<evidence type="ECO:0000259" key="6">
    <source>
        <dbReference type="Pfam" id="PF07992"/>
    </source>
</evidence>
<feature type="binding site" evidence="4">
    <location>
        <position position="291"/>
    </location>
    <ligand>
        <name>NAD(+)</name>
        <dbReference type="ChEBI" id="CHEBI:57540"/>
    </ligand>
</feature>
<evidence type="ECO:0000256" key="2">
    <source>
        <dbReference type="ARBA" id="ARBA00022630"/>
    </source>
</evidence>
<proteinExistence type="inferred from homology"/>
<comment type="caution">
    <text evidence="7">The sequence shown here is derived from an EMBL/GenBank/DDBJ whole genome shotgun (WGS) entry which is preliminary data.</text>
</comment>
<evidence type="ECO:0000313" key="8">
    <source>
        <dbReference type="Proteomes" id="UP000319516"/>
    </source>
</evidence>
<dbReference type="GO" id="GO:0050660">
    <property type="term" value="F:flavin adenine dinucleotide binding"/>
    <property type="evidence" value="ECO:0007669"/>
    <property type="project" value="TreeGrafter"/>
</dbReference>
<evidence type="ECO:0000313" key="7">
    <source>
        <dbReference type="EMBL" id="TQL50273.1"/>
    </source>
</evidence>
<dbReference type="InterPro" id="IPR001100">
    <property type="entry name" value="Pyr_nuc-diS_OxRdtase"/>
</dbReference>
<dbReference type="PANTHER" id="PTHR43014">
    <property type="entry name" value="MERCURIC REDUCTASE"/>
    <property type="match status" value="1"/>
</dbReference>
<dbReference type="InterPro" id="IPR036188">
    <property type="entry name" value="FAD/NAD-bd_sf"/>
</dbReference>
<feature type="domain" description="Pyridine nucleotide-disulphide oxidoreductase dimerisation" evidence="5">
    <location>
        <begin position="368"/>
        <end position="475"/>
    </location>
</feature>
<feature type="domain" description="FAD/NAD(P)-binding" evidence="6">
    <location>
        <begin position="6"/>
        <end position="347"/>
    </location>
</feature>
<dbReference type="PRINTS" id="PR00368">
    <property type="entry name" value="FADPNR"/>
</dbReference>
<feature type="binding site" evidence="4">
    <location>
        <position position="120"/>
    </location>
    <ligand>
        <name>FAD</name>
        <dbReference type="ChEBI" id="CHEBI:57692"/>
    </ligand>
</feature>